<evidence type="ECO:0000256" key="3">
    <source>
        <dbReference type="ARBA" id="ARBA00022989"/>
    </source>
</evidence>
<accession>A0A915YEF1</accession>
<protein>
    <submittedName>
        <fullName evidence="6">DoxX family protein</fullName>
    </submittedName>
</protein>
<organism evidence="6 7">
    <name type="scientific">Aureispira anguillae</name>
    <dbReference type="NCBI Taxonomy" id="2864201"/>
    <lineage>
        <taxon>Bacteria</taxon>
        <taxon>Pseudomonadati</taxon>
        <taxon>Bacteroidota</taxon>
        <taxon>Saprospiria</taxon>
        <taxon>Saprospirales</taxon>
        <taxon>Saprospiraceae</taxon>
        <taxon>Aureispira</taxon>
    </lineage>
</organism>
<keyword evidence="3 5" id="KW-1133">Transmembrane helix</keyword>
<dbReference type="InterPro" id="IPR032808">
    <property type="entry name" value="DoxX"/>
</dbReference>
<evidence type="ECO:0000256" key="2">
    <source>
        <dbReference type="ARBA" id="ARBA00022692"/>
    </source>
</evidence>
<sequence length="121" mass="13636">MKNKNLIIYRVVTGLLSLLMLFSAGMYIAQYEMISKVFLQLGYPTHIIYPLAIAKILGLVAIWTNKSKMLKEWAYAGFVFDLILAIMAHVSINDGEYMGAVIGLVLVSLSYYYNGKTTQEE</sequence>
<evidence type="ECO:0000256" key="4">
    <source>
        <dbReference type="ARBA" id="ARBA00023136"/>
    </source>
</evidence>
<keyword evidence="4 5" id="KW-0472">Membrane</keyword>
<comment type="subcellular location">
    <subcellularLocation>
        <location evidence="1">Membrane</location>
        <topology evidence="1">Multi-pass membrane protein</topology>
    </subcellularLocation>
</comment>
<dbReference type="EMBL" id="AP026867">
    <property type="protein sequence ID" value="BDS11539.1"/>
    <property type="molecule type" value="Genomic_DNA"/>
</dbReference>
<dbReference type="KEGG" id="aup:AsAng_0022530"/>
<dbReference type="GO" id="GO:0016020">
    <property type="term" value="C:membrane"/>
    <property type="evidence" value="ECO:0007669"/>
    <property type="project" value="UniProtKB-SubCell"/>
</dbReference>
<dbReference type="Pfam" id="PF13564">
    <property type="entry name" value="DoxX_2"/>
    <property type="match status" value="1"/>
</dbReference>
<feature type="transmembrane region" description="Helical" evidence="5">
    <location>
        <begin position="41"/>
        <end position="61"/>
    </location>
</feature>
<proteinExistence type="predicted"/>
<keyword evidence="2 5" id="KW-0812">Transmembrane</keyword>
<dbReference type="RefSeq" id="WP_264792703.1">
    <property type="nucleotide sequence ID" value="NZ_AP026867.1"/>
</dbReference>
<evidence type="ECO:0000313" key="7">
    <source>
        <dbReference type="Proteomes" id="UP001060919"/>
    </source>
</evidence>
<evidence type="ECO:0000256" key="5">
    <source>
        <dbReference type="SAM" id="Phobius"/>
    </source>
</evidence>
<dbReference type="AlphaFoldDB" id="A0A915YEF1"/>
<feature type="transmembrane region" description="Helical" evidence="5">
    <location>
        <begin position="97"/>
        <end position="114"/>
    </location>
</feature>
<feature type="transmembrane region" description="Helical" evidence="5">
    <location>
        <begin position="73"/>
        <end position="91"/>
    </location>
</feature>
<feature type="transmembrane region" description="Helical" evidence="5">
    <location>
        <begin position="7"/>
        <end position="29"/>
    </location>
</feature>
<evidence type="ECO:0000256" key="1">
    <source>
        <dbReference type="ARBA" id="ARBA00004141"/>
    </source>
</evidence>
<keyword evidence="7" id="KW-1185">Reference proteome</keyword>
<reference evidence="6" key="1">
    <citation type="submission" date="2022-09" db="EMBL/GenBank/DDBJ databases">
        <title>Aureispira anguillicida sp. nov., isolated from Leptocephalus of Japanese eel Anguilla japonica.</title>
        <authorList>
            <person name="Yuasa K."/>
            <person name="Mekata T."/>
            <person name="Ikunari K."/>
        </authorList>
    </citation>
    <scope>NUCLEOTIDE SEQUENCE</scope>
    <source>
        <strain evidence="6">EL160426</strain>
    </source>
</reference>
<name>A0A915YEF1_9BACT</name>
<evidence type="ECO:0000313" key="6">
    <source>
        <dbReference type="EMBL" id="BDS11539.1"/>
    </source>
</evidence>
<dbReference type="Proteomes" id="UP001060919">
    <property type="component" value="Chromosome"/>
</dbReference>
<gene>
    <name evidence="6" type="ORF">AsAng_0022530</name>
</gene>